<dbReference type="InterPro" id="IPR019333">
    <property type="entry name" value="INTS3_N"/>
</dbReference>
<dbReference type="AlphaFoldDB" id="A0A0N5AMU2"/>
<dbReference type="Proteomes" id="UP000046393">
    <property type="component" value="Unplaced"/>
</dbReference>
<feature type="compositionally biased region" description="Acidic residues" evidence="8">
    <location>
        <begin position="532"/>
        <end position="545"/>
    </location>
</feature>
<sequence length="1030" mass="117649">MDPLPGPKGKKQSKLLISTGFELRNEQEEKMENAFMMVHNRINGLSERDSHDAIIQIISESKMMHESATGGLLYGLLVEPQNAQKYFSLLALTANDAWYCALCNVNMVVIELYPKLRTEAREQIWFFFREAIRANVPKIDNVLNNLIRTLNDGLDLKDIRATLSAVTSLLNGNHTWLSNLRPKASLIPVTLQTLSRFICDLSAYPQCDTLRNQMISLCDWLLHERFLDCAQLGRDLILVIMRISKIPQFAVIWRQLFFEPTKLAPNFGGIEELMSRSFANFQTYRVSVAIQRKMEFILKLKVPMHEKHMEWFRKQHLNNPEAGNLRAEAIRCALFIPIGPDSPPSAADMKVIFITNLLSGAMAGVEQQWCKLQLFWDWFCFDPSIPGGHLAVEPGFCVIKHLLLSQHLLANSLLDFLIRMSSELWPPMQNRIVSSITNAFKAVTDHNINLSISSVLENSFVPKNLRDSLRETFKGLVRTPTVTQQPNKSEPSTSLIIDIDAESFDTESRLLISDASETPSTSATNGNIPSALEDESNENEEEESESFLEKINDLLPAVKEEFRDSIESLAHATNTEIDMSEMMQKLLTNVLDNEDLLDEEQTELLAECLLTIFGKRLRPKKPFPPRFAQSPEFLDEVFNHPLYIIFRNLCLTPDGDATRQPLLSLIAELYEKCASVSYLLLFFLCSGLNDQNDNYVSAYTDLCHILEKSVIEQLVKDLEQCHVDDYVLFGHLIPFVYAKFPSEAMSSPELMKLLADSIDGRQIADIVGEMIEENISLFRKDSFTTIVNASYSWDTLSKLIFWQLVHAENVPIEWMLPLLPKIQLNEQAEAATNVYIMLQRMDREPTMNLIRIILSRRPPDFFTVKCIRILIREQSSALRVAEHIGNLIDKLIQSGEIHPSNVKQRRGTPRNVCLEHVFAHLDNFRQTCLSDSVKKERKDAAESFLALPPLQNAFALARGADKITDLRIRFNELFAVIEILSDEPGQNPRTRRYKSQKRLIDNNEAMLFLYLWKDDSKSKRRKAMIDSDSD</sequence>
<evidence type="ECO:0000256" key="8">
    <source>
        <dbReference type="SAM" id="MobiDB-lite"/>
    </source>
</evidence>
<comment type="function">
    <text evidence="7">Component of the integrator complex, a multiprotein complex that terminates RNA polymerase II (Pol II) transcription in the promoter-proximal region of genes. The integrator complex provides a quality checkpoint during transcription elongation by driving premature transcription termination of transcripts that are unfavorably configured for transcriptional elongation: the complex terminates transcription by (1) catalyzing dephosphorylation of the C-terminal domain (CTD) of Pol II subunit Polr2A/Rbp1 and Spt5, and (2) degrading the exiting nascent RNA transcript via endonuclease activity. The integrator complex is also involved in the 3'-end processing of the U7 snRNA, and also the spliceosomal snRNAs U1, U2, U4 and U5.</text>
</comment>
<evidence type="ECO:0000259" key="9">
    <source>
        <dbReference type="Pfam" id="PF10189"/>
    </source>
</evidence>
<dbReference type="PANTHER" id="PTHR13587:SF7">
    <property type="entry name" value="INTEGRATOR COMPLEX SUBUNIT 3"/>
    <property type="match status" value="1"/>
</dbReference>
<comment type="similarity">
    <text evidence="3">Belongs to the Integrator subunit 3 family.</text>
</comment>
<reference evidence="12" key="1">
    <citation type="submission" date="2017-02" db="UniProtKB">
        <authorList>
            <consortium name="WormBaseParasite"/>
        </authorList>
    </citation>
    <scope>IDENTIFICATION</scope>
</reference>
<evidence type="ECO:0000256" key="3">
    <source>
        <dbReference type="ARBA" id="ARBA00006130"/>
    </source>
</evidence>
<evidence type="ECO:0000313" key="11">
    <source>
        <dbReference type="Proteomes" id="UP000046393"/>
    </source>
</evidence>
<feature type="domain" description="Ints3-like C-terminal" evidence="10">
    <location>
        <begin position="567"/>
        <end position="975"/>
    </location>
</feature>
<evidence type="ECO:0000256" key="1">
    <source>
        <dbReference type="ARBA" id="ARBA00004123"/>
    </source>
</evidence>
<accession>A0A0N5AMU2</accession>
<comment type="subcellular location">
    <subcellularLocation>
        <location evidence="2">Cytoplasm</location>
    </subcellularLocation>
    <subcellularLocation>
        <location evidence="1">Nucleus</location>
    </subcellularLocation>
</comment>
<keyword evidence="4" id="KW-0963">Cytoplasm</keyword>
<keyword evidence="5" id="KW-0539">Nucleus</keyword>
<evidence type="ECO:0000256" key="5">
    <source>
        <dbReference type="ARBA" id="ARBA00023242"/>
    </source>
</evidence>
<dbReference type="WBParaSite" id="SMUV_0000591101-mRNA-1">
    <property type="protein sequence ID" value="SMUV_0000591101-mRNA-1"/>
    <property type="gene ID" value="SMUV_0000591101"/>
</dbReference>
<proteinExistence type="inferred from homology"/>
<keyword evidence="11" id="KW-1185">Reference proteome</keyword>
<dbReference type="GO" id="GO:0005634">
    <property type="term" value="C:nucleus"/>
    <property type="evidence" value="ECO:0007669"/>
    <property type="project" value="UniProtKB-SubCell"/>
</dbReference>
<evidence type="ECO:0000256" key="2">
    <source>
        <dbReference type="ARBA" id="ARBA00004496"/>
    </source>
</evidence>
<evidence type="ECO:0000256" key="4">
    <source>
        <dbReference type="ARBA" id="ARBA00022490"/>
    </source>
</evidence>
<dbReference type="PANTHER" id="PTHR13587">
    <property type="entry name" value="INTEGRATOR COMPLEX SUBUNIT 3"/>
    <property type="match status" value="1"/>
</dbReference>
<evidence type="ECO:0000256" key="7">
    <source>
        <dbReference type="ARBA" id="ARBA00054331"/>
    </source>
</evidence>
<evidence type="ECO:0000256" key="6">
    <source>
        <dbReference type="ARBA" id="ARBA00032741"/>
    </source>
</evidence>
<dbReference type="GO" id="GO:0005737">
    <property type="term" value="C:cytoplasm"/>
    <property type="evidence" value="ECO:0007669"/>
    <property type="project" value="UniProtKB-SubCell"/>
</dbReference>
<evidence type="ECO:0000313" key="12">
    <source>
        <dbReference type="WBParaSite" id="SMUV_0000591101-mRNA-1"/>
    </source>
</evidence>
<feature type="domain" description="Integrator complex subunit 3 N-terminal" evidence="9">
    <location>
        <begin position="65"/>
        <end position="470"/>
    </location>
</feature>
<feature type="compositionally biased region" description="Polar residues" evidence="8">
    <location>
        <begin position="515"/>
        <end position="528"/>
    </location>
</feature>
<feature type="region of interest" description="Disordered" evidence="8">
    <location>
        <begin position="477"/>
        <end position="496"/>
    </location>
</feature>
<protein>
    <recommendedName>
        <fullName evidence="6">SOSS complex subunit A homolog</fullName>
    </recommendedName>
</protein>
<feature type="compositionally biased region" description="Polar residues" evidence="8">
    <location>
        <begin position="480"/>
        <end position="495"/>
    </location>
</feature>
<dbReference type="InterPro" id="IPR056518">
    <property type="entry name" value="HEAT_Ints3_C"/>
</dbReference>
<dbReference type="InterPro" id="IPR045334">
    <property type="entry name" value="INTS3"/>
</dbReference>
<dbReference type="STRING" id="451379.A0A0N5AMU2"/>
<name>A0A0N5AMU2_9BILA</name>
<dbReference type="Pfam" id="PF10189">
    <property type="entry name" value="Ints3_N"/>
    <property type="match status" value="1"/>
</dbReference>
<organism evidence="11 12">
    <name type="scientific">Syphacia muris</name>
    <dbReference type="NCBI Taxonomy" id="451379"/>
    <lineage>
        <taxon>Eukaryota</taxon>
        <taxon>Metazoa</taxon>
        <taxon>Ecdysozoa</taxon>
        <taxon>Nematoda</taxon>
        <taxon>Chromadorea</taxon>
        <taxon>Rhabditida</taxon>
        <taxon>Spirurina</taxon>
        <taxon>Oxyuridomorpha</taxon>
        <taxon>Oxyuroidea</taxon>
        <taxon>Oxyuridae</taxon>
        <taxon>Syphacia</taxon>
    </lineage>
</organism>
<dbReference type="Pfam" id="PF24566">
    <property type="entry name" value="HEAT_Ints3_C"/>
    <property type="match status" value="1"/>
</dbReference>
<evidence type="ECO:0000259" key="10">
    <source>
        <dbReference type="Pfam" id="PF24566"/>
    </source>
</evidence>
<feature type="region of interest" description="Disordered" evidence="8">
    <location>
        <begin position="513"/>
        <end position="545"/>
    </location>
</feature>